<dbReference type="SMART" id="SM00369">
    <property type="entry name" value="LRR_TYP"/>
    <property type="match status" value="5"/>
</dbReference>
<evidence type="ECO:0000256" key="1">
    <source>
        <dbReference type="ARBA" id="ARBA00022614"/>
    </source>
</evidence>
<dbReference type="InterPro" id="IPR003591">
    <property type="entry name" value="Leu-rich_rpt_typical-subtyp"/>
</dbReference>
<keyword evidence="3" id="KW-1185">Reference proteome</keyword>
<dbReference type="PANTHER" id="PTHR48051:SF62">
    <property type="entry name" value="LEUCINE-RICH REPEAT-CONTAINING PROTEIN 57"/>
    <property type="match status" value="1"/>
</dbReference>
<dbReference type="Gene3D" id="3.80.10.10">
    <property type="entry name" value="Ribonuclease Inhibitor"/>
    <property type="match status" value="1"/>
</dbReference>
<dbReference type="InterPro" id="IPR032675">
    <property type="entry name" value="LRR_dom_sf"/>
</dbReference>
<evidence type="ECO:0000313" key="4">
    <source>
        <dbReference type="WBParaSite" id="TMUE_3000013834.1"/>
    </source>
</evidence>
<dbReference type="Proteomes" id="UP000046395">
    <property type="component" value="Unassembled WGS sequence"/>
</dbReference>
<dbReference type="SUPFAM" id="SSF52058">
    <property type="entry name" value="L domain-like"/>
    <property type="match status" value="1"/>
</dbReference>
<sequence length="238" mass="26719">MGNKSAKSHLEGAQKTGVCQLSGCKLKKIPTQLLSHAASLRSLNLCRNRLTELPSFVGCFENLKQLTLDSNRITFLPEEIGLLTKLEQLSVSNNMISALPDSVGELRRLKLLNLSSNCFREFPAVLCQMRQIDVIDLSCNKITCIPNGVETLGAIELNLNQNQLSSISESIADCDRLKVLRVEENCLAIDGYWSRILADSQISLLAVEGNLFDMREFREVDGYERYMERFTATKRKMV</sequence>
<keyword evidence="1" id="KW-0433">Leucine-rich repeat</keyword>
<evidence type="ECO:0000256" key="2">
    <source>
        <dbReference type="ARBA" id="ARBA00022737"/>
    </source>
</evidence>
<dbReference type="WBParaSite" id="TMUE_3000013834.1">
    <property type="protein sequence ID" value="TMUE_3000013834.1"/>
    <property type="gene ID" value="WBGene00288993"/>
</dbReference>
<dbReference type="GO" id="GO:0005737">
    <property type="term" value="C:cytoplasm"/>
    <property type="evidence" value="ECO:0007669"/>
    <property type="project" value="TreeGrafter"/>
</dbReference>
<name>A0A5S6R3E3_TRIMR</name>
<keyword evidence="2" id="KW-0677">Repeat</keyword>
<dbReference type="Pfam" id="PF00560">
    <property type="entry name" value="LRR_1"/>
    <property type="match status" value="1"/>
</dbReference>
<accession>A0A5S6R3E3</accession>
<dbReference type="AlphaFoldDB" id="A0A5S6R3E3"/>
<dbReference type="Pfam" id="PF13855">
    <property type="entry name" value="LRR_8"/>
    <property type="match status" value="1"/>
</dbReference>
<dbReference type="InterPro" id="IPR001611">
    <property type="entry name" value="Leu-rich_rpt"/>
</dbReference>
<reference evidence="4" key="1">
    <citation type="submission" date="2019-12" db="UniProtKB">
        <authorList>
            <consortium name="WormBaseParasite"/>
        </authorList>
    </citation>
    <scope>IDENTIFICATION</scope>
</reference>
<organism evidence="3 4">
    <name type="scientific">Trichuris muris</name>
    <name type="common">Mouse whipworm</name>
    <dbReference type="NCBI Taxonomy" id="70415"/>
    <lineage>
        <taxon>Eukaryota</taxon>
        <taxon>Metazoa</taxon>
        <taxon>Ecdysozoa</taxon>
        <taxon>Nematoda</taxon>
        <taxon>Enoplea</taxon>
        <taxon>Dorylaimia</taxon>
        <taxon>Trichinellida</taxon>
        <taxon>Trichuridae</taxon>
        <taxon>Trichuris</taxon>
    </lineage>
</organism>
<dbReference type="FunFam" id="3.80.10.10:FF:000230">
    <property type="entry name" value="Leucine-rich repeat-containing protein 57"/>
    <property type="match status" value="1"/>
</dbReference>
<dbReference type="PANTHER" id="PTHR48051">
    <property type="match status" value="1"/>
</dbReference>
<evidence type="ECO:0000313" key="3">
    <source>
        <dbReference type="Proteomes" id="UP000046395"/>
    </source>
</evidence>
<dbReference type="InterPro" id="IPR050216">
    <property type="entry name" value="LRR_domain-containing"/>
</dbReference>
<dbReference type="SMART" id="SM00364">
    <property type="entry name" value="LRR_BAC"/>
    <property type="match status" value="4"/>
</dbReference>
<dbReference type="STRING" id="70415.A0A5S6R3E3"/>
<protein>
    <submittedName>
        <fullName evidence="4">Leucine-rich repeat-containing protein 57</fullName>
    </submittedName>
</protein>
<dbReference type="PROSITE" id="PS51450">
    <property type="entry name" value="LRR"/>
    <property type="match status" value="2"/>
</dbReference>
<proteinExistence type="predicted"/>